<dbReference type="SUPFAM" id="SSF56672">
    <property type="entry name" value="DNA/RNA polymerases"/>
    <property type="match status" value="1"/>
</dbReference>
<dbReference type="InterPro" id="IPR043128">
    <property type="entry name" value="Rev_trsase/Diguanyl_cyclase"/>
</dbReference>
<feature type="domain" description="Reverse transcriptase/retrotransposon-derived protein RNase H-like" evidence="1">
    <location>
        <begin position="103"/>
        <end position="166"/>
    </location>
</feature>
<comment type="caution">
    <text evidence="2">The sequence shown here is derived from an EMBL/GenBank/DDBJ whole genome shotgun (WGS) entry which is preliminary data.</text>
</comment>
<dbReference type="PANTHER" id="PTHR24559">
    <property type="entry name" value="TRANSPOSON TY3-I GAG-POL POLYPROTEIN"/>
    <property type="match status" value="1"/>
</dbReference>
<name>A0A5B6VLR3_9ROSI</name>
<proteinExistence type="predicted"/>
<dbReference type="InterPro" id="IPR053134">
    <property type="entry name" value="RNA-dir_DNA_polymerase"/>
</dbReference>
<organism evidence="2 3">
    <name type="scientific">Gossypium australe</name>
    <dbReference type="NCBI Taxonomy" id="47621"/>
    <lineage>
        <taxon>Eukaryota</taxon>
        <taxon>Viridiplantae</taxon>
        <taxon>Streptophyta</taxon>
        <taxon>Embryophyta</taxon>
        <taxon>Tracheophyta</taxon>
        <taxon>Spermatophyta</taxon>
        <taxon>Magnoliopsida</taxon>
        <taxon>eudicotyledons</taxon>
        <taxon>Gunneridae</taxon>
        <taxon>Pentapetalae</taxon>
        <taxon>rosids</taxon>
        <taxon>malvids</taxon>
        <taxon>Malvales</taxon>
        <taxon>Malvaceae</taxon>
        <taxon>Malvoideae</taxon>
        <taxon>Gossypium</taxon>
    </lineage>
</organism>
<sequence length="245" mass="28910">MPFGLYNTPATFQMCMMAIFTNIVEHFLEVFMDNVLVVGDSYDDWLSSLPKVLKCVKRITLSLIRKIVILWLRRVSSWGTEHQDEELKLIKKKVDVIEKLPPHLKRQLITTPIIVTPDWSSPFELMCDANDFAVGAIMGQWRNKDRKGVEIYVVDHLPRLEQREETILFLSIKIFWISISSSGIMQPEISYQERKKLLHNTRYYFWEKPFLFKQYADQMIRRCVAESENYLMYGALNFWSISSLV</sequence>
<dbReference type="PANTHER" id="PTHR24559:SF444">
    <property type="entry name" value="REVERSE TRANSCRIPTASE DOMAIN-CONTAINING PROTEIN"/>
    <property type="match status" value="1"/>
</dbReference>
<evidence type="ECO:0000313" key="3">
    <source>
        <dbReference type="Proteomes" id="UP000325315"/>
    </source>
</evidence>
<gene>
    <name evidence="2" type="ORF">EPI10_015729</name>
</gene>
<protein>
    <submittedName>
        <fullName evidence="2">Retrovirus-related Pol polyprotein from transposon 297 family</fullName>
    </submittedName>
</protein>
<accession>A0A5B6VLR3</accession>
<dbReference type="EMBL" id="SMMG02000006">
    <property type="protein sequence ID" value="KAA3469986.1"/>
    <property type="molecule type" value="Genomic_DNA"/>
</dbReference>
<dbReference type="AlphaFoldDB" id="A0A5B6VLR3"/>
<evidence type="ECO:0000313" key="2">
    <source>
        <dbReference type="EMBL" id="KAA3469986.1"/>
    </source>
</evidence>
<dbReference type="Gene3D" id="3.30.70.270">
    <property type="match status" value="1"/>
</dbReference>
<dbReference type="InterPro" id="IPR043502">
    <property type="entry name" value="DNA/RNA_pol_sf"/>
</dbReference>
<reference evidence="2" key="1">
    <citation type="submission" date="2019-08" db="EMBL/GenBank/DDBJ databases">
        <authorList>
            <person name="Liu F."/>
        </authorList>
    </citation>
    <scope>NUCLEOTIDE SEQUENCE [LARGE SCALE GENOMIC DNA]</scope>
    <source>
        <strain evidence="2">PA1801</strain>
        <tissue evidence="2">Leaf</tissue>
    </source>
</reference>
<dbReference type="InterPro" id="IPR041577">
    <property type="entry name" value="RT_RNaseH_2"/>
</dbReference>
<keyword evidence="3" id="KW-1185">Reference proteome</keyword>
<dbReference type="Proteomes" id="UP000325315">
    <property type="component" value="Unassembled WGS sequence"/>
</dbReference>
<evidence type="ECO:0000259" key="1">
    <source>
        <dbReference type="Pfam" id="PF17919"/>
    </source>
</evidence>
<dbReference type="Pfam" id="PF17919">
    <property type="entry name" value="RT_RNaseH_2"/>
    <property type="match status" value="1"/>
</dbReference>